<accession>A0A371JU86</accession>
<keyword evidence="1" id="KW-1133">Transmembrane helix</keyword>
<evidence type="ECO:0000256" key="1">
    <source>
        <dbReference type="SAM" id="Phobius"/>
    </source>
</evidence>
<dbReference type="RefSeq" id="WP_116183263.1">
    <property type="nucleotide sequence ID" value="NZ_QTJX01000001.1"/>
</dbReference>
<feature type="transmembrane region" description="Helical" evidence="1">
    <location>
        <begin position="6"/>
        <end position="23"/>
    </location>
</feature>
<dbReference type="InterPro" id="IPR006750">
    <property type="entry name" value="YdcZ"/>
</dbReference>
<protein>
    <submittedName>
        <fullName evidence="2">DMT family transporter</fullName>
    </submittedName>
</protein>
<dbReference type="Pfam" id="PF04657">
    <property type="entry name" value="DMT_YdcZ"/>
    <property type="match status" value="1"/>
</dbReference>
<keyword evidence="1" id="KW-0812">Transmembrane</keyword>
<dbReference type="GO" id="GO:0005886">
    <property type="term" value="C:plasma membrane"/>
    <property type="evidence" value="ECO:0007669"/>
    <property type="project" value="TreeGrafter"/>
</dbReference>
<dbReference type="Proteomes" id="UP000261828">
    <property type="component" value="Unassembled WGS sequence"/>
</dbReference>
<evidence type="ECO:0000313" key="3">
    <source>
        <dbReference type="Proteomes" id="UP000261828"/>
    </source>
</evidence>
<organism evidence="2 3">
    <name type="scientific">Flagellimonas nanhaiensis</name>
    <dbReference type="NCBI Taxonomy" id="2292706"/>
    <lineage>
        <taxon>Bacteria</taxon>
        <taxon>Pseudomonadati</taxon>
        <taxon>Bacteroidota</taxon>
        <taxon>Flavobacteriia</taxon>
        <taxon>Flavobacteriales</taxon>
        <taxon>Flavobacteriaceae</taxon>
        <taxon>Flagellimonas</taxon>
    </lineage>
</organism>
<feature type="transmembrane region" description="Helical" evidence="1">
    <location>
        <begin position="35"/>
        <end position="57"/>
    </location>
</feature>
<feature type="transmembrane region" description="Helical" evidence="1">
    <location>
        <begin position="69"/>
        <end position="89"/>
    </location>
</feature>
<dbReference type="PANTHER" id="PTHR34821:SF2">
    <property type="entry name" value="INNER MEMBRANE PROTEIN YDCZ"/>
    <property type="match status" value="1"/>
</dbReference>
<keyword evidence="3" id="KW-1185">Reference proteome</keyword>
<proteinExistence type="predicted"/>
<comment type="caution">
    <text evidence="2">The sequence shown here is derived from an EMBL/GenBank/DDBJ whole genome shotgun (WGS) entry which is preliminary data.</text>
</comment>
<evidence type="ECO:0000313" key="2">
    <source>
        <dbReference type="EMBL" id="RDY61381.1"/>
    </source>
</evidence>
<sequence>MNQGINIFLAVIGGVFLAMQGGLNAQLGMHLKSPVLATLVAFVFSSLFALVIVASSLKGGVDISLFKSVPIYLWFSGAFFSVLGISLYYHTIPRLGISTMISLGLFGQLVFSTVAGHFGWFGLPKEPFEFKRILGVTAMTIGILLINKK</sequence>
<dbReference type="AlphaFoldDB" id="A0A371JU86"/>
<gene>
    <name evidence="2" type="ORF">DX873_04260</name>
</gene>
<dbReference type="PANTHER" id="PTHR34821">
    <property type="entry name" value="INNER MEMBRANE PROTEIN YDCZ"/>
    <property type="match status" value="1"/>
</dbReference>
<name>A0A371JU86_9FLAO</name>
<dbReference type="OrthoDB" id="9097160at2"/>
<keyword evidence="1" id="KW-0472">Membrane</keyword>
<reference evidence="2 3" key="1">
    <citation type="submission" date="2018-08" db="EMBL/GenBank/DDBJ databases">
        <title>Muricauda nanhaiensis sp. nov., isolated from seawater of the South China Sea.</title>
        <authorList>
            <person name="Dang Y."/>
        </authorList>
    </citation>
    <scope>NUCLEOTIDE SEQUENCE [LARGE SCALE GENOMIC DNA]</scope>
    <source>
        <strain evidence="2 3">SM1704</strain>
    </source>
</reference>
<feature type="transmembrane region" description="Helical" evidence="1">
    <location>
        <begin position="101"/>
        <end position="123"/>
    </location>
</feature>
<dbReference type="EMBL" id="QTJX01000001">
    <property type="protein sequence ID" value="RDY61381.1"/>
    <property type="molecule type" value="Genomic_DNA"/>
</dbReference>